<feature type="transmembrane region" description="Helical" evidence="5">
    <location>
        <begin position="195"/>
        <end position="217"/>
    </location>
</feature>
<feature type="transmembrane region" description="Helical" evidence="5">
    <location>
        <begin position="164"/>
        <end position="183"/>
    </location>
</feature>
<dbReference type="InterPro" id="IPR020846">
    <property type="entry name" value="MFS_dom"/>
</dbReference>
<feature type="transmembrane region" description="Helical" evidence="5">
    <location>
        <begin position="54"/>
        <end position="74"/>
    </location>
</feature>
<dbReference type="Pfam" id="PF07690">
    <property type="entry name" value="MFS_1"/>
    <property type="match status" value="1"/>
</dbReference>
<feature type="transmembrane region" description="Helical" evidence="5">
    <location>
        <begin position="12"/>
        <end position="34"/>
    </location>
</feature>
<evidence type="ECO:0000256" key="4">
    <source>
        <dbReference type="ARBA" id="ARBA00023136"/>
    </source>
</evidence>
<feature type="transmembrane region" description="Helical" evidence="5">
    <location>
        <begin position="267"/>
        <end position="290"/>
    </location>
</feature>
<dbReference type="AlphaFoldDB" id="A0A4Y3UPA1"/>
<feature type="transmembrane region" description="Helical" evidence="5">
    <location>
        <begin position="111"/>
        <end position="129"/>
    </location>
</feature>
<proteinExistence type="predicted"/>
<feature type="transmembrane region" description="Helical" evidence="5">
    <location>
        <begin position="403"/>
        <end position="422"/>
    </location>
</feature>
<evidence type="ECO:0000259" key="6">
    <source>
        <dbReference type="PROSITE" id="PS50850"/>
    </source>
</evidence>
<dbReference type="GO" id="GO:0005886">
    <property type="term" value="C:plasma membrane"/>
    <property type="evidence" value="ECO:0007669"/>
    <property type="project" value="UniProtKB-SubCell"/>
</dbReference>
<evidence type="ECO:0000256" key="1">
    <source>
        <dbReference type="ARBA" id="ARBA00004651"/>
    </source>
</evidence>
<dbReference type="OrthoDB" id="7375466at2"/>
<organism evidence="7 8">
    <name type="scientific">Microbacterium lacticum</name>
    <dbReference type="NCBI Taxonomy" id="33885"/>
    <lineage>
        <taxon>Bacteria</taxon>
        <taxon>Bacillati</taxon>
        <taxon>Actinomycetota</taxon>
        <taxon>Actinomycetes</taxon>
        <taxon>Micrococcales</taxon>
        <taxon>Microbacteriaceae</taxon>
        <taxon>Microbacterium</taxon>
    </lineage>
</organism>
<evidence type="ECO:0000313" key="8">
    <source>
        <dbReference type="Proteomes" id="UP000319804"/>
    </source>
</evidence>
<dbReference type="PROSITE" id="PS50850">
    <property type="entry name" value="MFS"/>
    <property type="match status" value="1"/>
</dbReference>
<evidence type="ECO:0000256" key="3">
    <source>
        <dbReference type="ARBA" id="ARBA00022989"/>
    </source>
</evidence>
<feature type="transmembrane region" description="Helical" evidence="5">
    <location>
        <begin position="296"/>
        <end position="317"/>
    </location>
</feature>
<keyword evidence="8" id="KW-1185">Reference proteome</keyword>
<dbReference type="RefSeq" id="WP_141381357.1">
    <property type="nucleotide sequence ID" value="NZ_BJNA01000066.1"/>
</dbReference>
<dbReference type="PANTHER" id="PTHR42718:SF42">
    <property type="entry name" value="EXPORT PROTEIN"/>
    <property type="match status" value="1"/>
</dbReference>
<dbReference type="InterPro" id="IPR036259">
    <property type="entry name" value="MFS_trans_sf"/>
</dbReference>
<dbReference type="Proteomes" id="UP000319804">
    <property type="component" value="Unassembled WGS sequence"/>
</dbReference>
<protein>
    <submittedName>
        <fullName evidence="7">EmrB/QacA subfamily drug resistance transporter</fullName>
    </submittedName>
</protein>
<feature type="transmembrane region" description="Helical" evidence="5">
    <location>
        <begin position="136"/>
        <end position="158"/>
    </location>
</feature>
<feature type="transmembrane region" description="Helical" evidence="5">
    <location>
        <begin position="428"/>
        <end position="447"/>
    </location>
</feature>
<dbReference type="EMBL" id="VFPS01000003">
    <property type="protein sequence ID" value="TQM98143.1"/>
    <property type="molecule type" value="Genomic_DNA"/>
</dbReference>
<dbReference type="Gene3D" id="1.20.1720.10">
    <property type="entry name" value="Multidrug resistance protein D"/>
    <property type="match status" value="1"/>
</dbReference>
<feature type="domain" description="Major facilitator superfamily (MFS) profile" evidence="6">
    <location>
        <begin position="12"/>
        <end position="451"/>
    </location>
</feature>
<feature type="transmembrane region" description="Helical" evidence="5">
    <location>
        <begin position="229"/>
        <end position="246"/>
    </location>
</feature>
<keyword evidence="4 5" id="KW-0472">Membrane</keyword>
<comment type="caution">
    <text evidence="7">The sequence shown here is derived from an EMBL/GenBank/DDBJ whole genome shotgun (WGS) entry which is preliminary data.</text>
</comment>
<evidence type="ECO:0000256" key="2">
    <source>
        <dbReference type="ARBA" id="ARBA00022692"/>
    </source>
</evidence>
<name>A0A4Y3UPA1_9MICO</name>
<dbReference type="SUPFAM" id="SSF103473">
    <property type="entry name" value="MFS general substrate transporter"/>
    <property type="match status" value="2"/>
</dbReference>
<feature type="transmembrane region" description="Helical" evidence="5">
    <location>
        <begin position="81"/>
        <end position="105"/>
    </location>
</feature>
<keyword evidence="2 5" id="KW-0812">Transmembrane</keyword>
<accession>A0A4Y3UPA1</accession>
<dbReference type="GO" id="GO:0022857">
    <property type="term" value="F:transmembrane transporter activity"/>
    <property type="evidence" value="ECO:0007669"/>
    <property type="project" value="InterPro"/>
</dbReference>
<feature type="transmembrane region" description="Helical" evidence="5">
    <location>
        <begin position="329"/>
        <end position="349"/>
    </location>
</feature>
<sequence>MTERMTGQQRLVLTIAILGSFVAFLDSTIVNVALPAIARDLGGGLVTQQWTVDAYLITLSALILVAGAVSDAFGRILVLRIGLIAFGVASIAVALAPDAVFLVIARAAQGAAGAFLVPSSLALITSTMVEPLRSRAIGIWTASTTAAMIVGPLLGGLIVDHLSWRWAFLLNVLPIAVSLWFLTRLDHRETRRPDARVDIVGALMCTFGLGGAVFALIEQPNAGWSAPWIWLPGVGGLALLVAFVWRQRHVADPILPLDLFRSRTFSAGNLATFFVYAALALNGFVLAVYLQQGASLTATLAGLASLPTTIVMIVLSPRAGALAGRWGPRLFMTVGPLIMAVGAVLLLTVAADFDYWWQVFPAMVVFGFGLALTVSPLTAAILGAADSERAGIASAVNNAVARVAGLLPIAALGAITGGALDLAGFHRAAVVTAILLVIGGVVSLLGIRNPPRESEASTAEATGP</sequence>
<feature type="transmembrane region" description="Helical" evidence="5">
    <location>
        <begin position="355"/>
        <end position="382"/>
    </location>
</feature>
<evidence type="ECO:0000256" key="5">
    <source>
        <dbReference type="SAM" id="Phobius"/>
    </source>
</evidence>
<keyword evidence="3 5" id="KW-1133">Transmembrane helix</keyword>
<dbReference type="PANTHER" id="PTHR42718">
    <property type="entry name" value="MAJOR FACILITATOR SUPERFAMILY MULTIDRUG TRANSPORTER MFSC"/>
    <property type="match status" value="1"/>
</dbReference>
<dbReference type="Gene3D" id="1.20.1250.20">
    <property type="entry name" value="MFS general substrate transporter like domains"/>
    <property type="match status" value="1"/>
</dbReference>
<dbReference type="PRINTS" id="PR01036">
    <property type="entry name" value="TCRTETB"/>
</dbReference>
<dbReference type="InterPro" id="IPR011701">
    <property type="entry name" value="MFS"/>
</dbReference>
<gene>
    <name evidence="7" type="ORF">FHX68_2173</name>
</gene>
<comment type="subcellular location">
    <subcellularLocation>
        <location evidence="1">Cell membrane</location>
        <topology evidence="1">Multi-pass membrane protein</topology>
    </subcellularLocation>
</comment>
<dbReference type="CDD" id="cd17321">
    <property type="entry name" value="MFS_MMR_MDR_like"/>
    <property type="match status" value="1"/>
</dbReference>
<reference evidence="7 8" key="1">
    <citation type="submission" date="2019-06" db="EMBL/GenBank/DDBJ databases">
        <title>Sequencing the genomes of 1000 actinobacteria strains.</title>
        <authorList>
            <person name="Klenk H.-P."/>
        </authorList>
    </citation>
    <scope>NUCLEOTIDE SEQUENCE [LARGE SCALE GENOMIC DNA]</scope>
    <source>
        <strain evidence="7 8">DSM 20427</strain>
    </source>
</reference>
<evidence type="ECO:0000313" key="7">
    <source>
        <dbReference type="EMBL" id="TQM98143.1"/>
    </source>
</evidence>